<dbReference type="SMART" id="SM00448">
    <property type="entry name" value="REC"/>
    <property type="match status" value="1"/>
</dbReference>
<dbReference type="InterPro" id="IPR004358">
    <property type="entry name" value="Sig_transdc_His_kin-like_C"/>
</dbReference>
<dbReference type="InterPro" id="IPR011006">
    <property type="entry name" value="CheY-like_superfamily"/>
</dbReference>
<dbReference type="InterPro" id="IPR009057">
    <property type="entry name" value="Homeodomain-like_sf"/>
</dbReference>
<evidence type="ECO:0000313" key="12">
    <source>
        <dbReference type="EMBL" id="GAA4958583.1"/>
    </source>
</evidence>
<dbReference type="Gene3D" id="1.10.287.130">
    <property type="match status" value="1"/>
</dbReference>
<comment type="catalytic activity">
    <reaction evidence="1">
        <text>ATP + protein L-histidine = ADP + protein N-phospho-L-histidine.</text>
        <dbReference type="EC" id="2.7.13.3"/>
    </reaction>
</comment>
<evidence type="ECO:0000256" key="4">
    <source>
        <dbReference type="ARBA" id="ARBA00023015"/>
    </source>
</evidence>
<name>A0ABP9H0B9_9FLAO</name>
<dbReference type="Gene3D" id="2.60.40.10">
    <property type="entry name" value="Immunoglobulins"/>
    <property type="match status" value="1"/>
</dbReference>
<dbReference type="SMART" id="SM00388">
    <property type="entry name" value="HisKA"/>
    <property type="match status" value="1"/>
</dbReference>
<dbReference type="InterPro" id="IPR036097">
    <property type="entry name" value="HisK_dim/P_sf"/>
</dbReference>
<keyword evidence="5" id="KW-0238">DNA-binding</keyword>
<dbReference type="CDD" id="cd00082">
    <property type="entry name" value="HisKA"/>
    <property type="match status" value="1"/>
</dbReference>
<evidence type="ECO:0000256" key="5">
    <source>
        <dbReference type="ARBA" id="ARBA00023125"/>
    </source>
</evidence>
<dbReference type="InterPro" id="IPR015943">
    <property type="entry name" value="WD40/YVTN_repeat-like_dom_sf"/>
</dbReference>
<dbReference type="Gene3D" id="3.30.565.10">
    <property type="entry name" value="Histidine kinase-like ATPase, C-terminal domain"/>
    <property type="match status" value="1"/>
</dbReference>
<dbReference type="InterPro" id="IPR018062">
    <property type="entry name" value="HTH_AraC-typ_CS"/>
</dbReference>
<dbReference type="EMBL" id="BAABJK010000002">
    <property type="protein sequence ID" value="GAA4958583.1"/>
    <property type="molecule type" value="Genomic_DNA"/>
</dbReference>
<evidence type="ECO:0000256" key="2">
    <source>
        <dbReference type="ARBA" id="ARBA00012438"/>
    </source>
</evidence>
<dbReference type="PROSITE" id="PS50110">
    <property type="entry name" value="RESPONSE_REGULATORY"/>
    <property type="match status" value="1"/>
</dbReference>
<dbReference type="SMART" id="SM00387">
    <property type="entry name" value="HATPase_c"/>
    <property type="match status" value="1"/>
</dbReference>
<dbReference type="SUPFAM" id="SSF63829">
    <property type="entry name" value="Calcium-dependent phosphotriesterase"/>
    <property type="match status" value="3"/>
</dbReference>
<dbReference type="Gene3D" id="3.40.50.2300">
    <property type="match status" value="1"/>
</dbReference>
<dbReference type="InterPro" id="IPR013783">
    <property type="entry name" value="Ig-like_fold"/>
</dbReference>
<dbReference type="Pfam" id="PF00072">
    <property type="entry name" value="Response_reg"/>
    <property type="match status" value="1"/>
</dbReference>
<dbReference type="InterPro" id="IPR018060">
    <property type="entry name" value="HTH_AraC"/>
</dbReference>
<protein>
    <recommendedName>
        <fullName evidence="2">histidine kinase</fullName>
        <ecNumber evidence="2">2.7.13.3</ecNumber>
    </recommendedName>
</protein>
<sequence>MFRLFVFYFSLGFVCFGFSQTKAYQFVHLSNTEGLSQSSVIAIHQDNLGQIWIGTRDGLNKYDGNNFTIYRNESDNPNSISSNDILAIKQDSEGYIWIGTYNGLNRFNPKTGRFKRYFHKQDNSSISNNTVSIIEELSTGEILIGSTEGLSIYNRETASFKSYLTNSNEELKEGLNVLSILETQNKKIYIGTNSGLYELIILDDNTEFKIINNTKKLFIQDLVETPSETLLLASKTESVLEYNPKTNRLSNYFLEDELEEGTNNVRQLLFDNDNQLWVGTYNGIKIVNANKEVLLLRANINDPKSLSKSSIKSLFKDKKGSIWIGTYYGGINIWDDSNINFLNLNQSIAGKGLSYNVVSSIASYNDLVFFGTEGGGITVFNKKDNSYKYINKEITKQLSDNNIKSLLVLKDELWIGTFNKGVRIYNIKTKTFNTSILSNELKNYTDDIGIYSIKQDNNQNIWLGTFGKGLIVYNLKSKMFKTFEFSNNSKKTLSSNLIRTITLDSKNNIWVGTEKGLNKIGQSGDVVRYFYEASLQYGDDILSVFEDSNTNIWVGTKTKGLFKLENSEFVPVDFLAKNNIVSSVHSIEEDEKNQLWISTNQGVVKYNLENNTSIFYNQKDGLISNEFNDNASFKIGKSEFYFGSPFGVTYFNSNALITNKYTPKVILTDFTVKNEPIHVDDKYDVLTKTLPYTESISLKYDQGNFSISFATPNFINSNNNSYKYRLIGLESEWNETSNNTVAYTIQNSGKYVFEVKGANSDGIWNDSITKLKLNIAPAPWRTWWAFTIYGLLILLALYFLINILKSRTKLRHDLQLESLETERTKEINKSKLEFFTNISHEFRTPLALILGPLNQIIEDYRGSSKMYKKLLVIENSANHLLHLINRLMDFRKFENNIYKLQAAEGNIVKFLREIYLSFTEFAKNGDYDFNFICDEDVVLLYYDRNKLERVFYNLISNAFRYTPKGGEIIIRVRKNNNTVCIQIEDTGVGIAKEYHDKIFERFFEVSVNNQPDNNYNKGTGIGLSIVKNIVELHKGTIKVQSNTNDIGSIFSVSLLLGSKHLDETEIIQNFKFSDDVSQYVTQLNKPSDFTYDSFEEDIYEEEKQTILLVEDHKPLRKFIKSLLKVTYNVIEAENGKVGFKKAKKESPDLIISDVIMPKMTGTELCSAIKSDIITSHIPIILLTSRSSLIYKLEGLERGADDYISKPFDVKEFKLRIKNLLKTRDKLREKFISNEGLKPEDVLVSSFDEKLYKKALQIVNDNIGNESFDIPYFCSELGVSRTMLFTKIKAWSNFTPNEFILHFRMKRAAQLLEQGKINISQVSYQVGYKNPKYFSKSFQKKFGETPTQYANKFSE</sequence>
<proteinExistence type="predicted"/>
<evidence type="ECO:0000256" key="8">
    <source>
        <dbReference type="SAM" id="Phobius"/>
    </source>
</evidence>
<dbReference type="InterPro" id="IPR005467">
    <property type="entry name" value="His_kinase_dom"/>
</dbReference>
<dbReference type="InterPro" id="IPR011123">
    <property type="entry name" value="Y_Y_Y"/>
</dbReference>
<dbReference type="Pfam" id="PF02518">
    <property type="entry name" value="HATPase_c"/>
    <property type="match status" value="1"/>
</dbReference>
<dbReference type="SUPFAM" id="SSF55874">
    <property type="entry name" value="ATPase domain of HSP90 chaperone/DNA topoisomerase II/histidine kinase"/>
    <property type="match status" value="1"/>
</dbReference>
<dbReference type="InterPro" id="IPR011110">
    <property type="entry name" value="Reg_prop"/>
</dbReference>
<dbReference type="Proteomes" id="UP001501692">
    <property type="component" value="Unassembled WGS sequence"/>
</dbReference>
<keyword evidence="4" id="KW-0805">Transcription regulation</keyword>
<evidence type="ECO:0000259" key="9">
    <source>
        <dbReference type="PROSITE" id="PS01124"/>
    </source>
</evidence>
<evidence type="ECO:0000256" key="6">
    <source>
        <dbReference type="ARBA" id="ARBA00023163"/>
    </source>
</evidence>
<evidence type="ECO:0000259" key="10">
    <source>
        <dbReference type="PROSITE" id="PS50109"/>
    </source>
</evidence>
<dbReference type="InterPro" id="IPR003594">
    <property type="entry name" value="HATPase_dom"/>
</dbReference>
<dbReference type="CDD" id="cd17574">
    <property type="entry name" value="REC_OmpR"/>
    <property type="match status" value="1"/>
</dbReference>
<keyword evidence="3 7" id="KW-0597">Phosphoprotein</keyword>
<feature type="domain" description="Histidine kinase" evidence="10">
    <location>
        <begin position="837"/>
        <end position="1058"/>
    </location>
</feature>
<comment type="caution">
    <text evidence="12">The sequence shown here is derived from an EMBL/GenBank/DDBJ whole genome shotgun (WGS) entry which is preliminary data.</text>
</comment>
<keyword evidence="8" id="KW-0812">Transmembrane</keyword>
<dbReference type="Pfam" id="PF07494">
    <property type="entry name" value="Reg_prop"/>
    <property type="match status" value="5"/>
</dbReference>
<dbReference type="PRINTS" id="PR00344">
    <property type="entry name" value="BCTRLSENSOR"/>
</dbReference>
<dbReference type="PROSITE" id="PS00041">
    <property type="entry name" value="HTH_ARAC_FAMILY_1"/>
    <property type="match status" value="1"/>
</dbReference>
<keyword evidence="13" id="KW-1185">Reference proteome</keyword>
<dbReference type="SUPFAM" id="SSF52172">
    <property type="entry name" value="CheY-like"/>
    <property type="match status" value="1"/>
</dbReference>
<reference evidence="13" key="1">
    <citation type="journal article" date="2019" name="Int. J. Syst. Evol. Microbiol.">
        <title>The Global Catalogue of Microorganisms (GCM) 10K type strain sequencing project: providing services to taxonomists for standard genome sequencing and annotation.</title>
        <authorList>
            <consortium name="The Broad Institute Genomics Platform"/>
            <consortium name="The Broad Institute Genome Sequencing Center for Infectious Disease"/>
            <person name="Wu L."/>
            <person name="Ma J."/>
        </authorList>
    </citation>
    <scope>NUCLEOTIDE SEQUENCE [LARGE SCALE GENOMIC DNA]</scope>
    <source>
        <strain evidence="13">JCM 18287</strain>
    </source>
</reference>
<evidence type="ECO:0000313" key="13">
    <source>
        <dbReference type="Proteomes" id="UP001501692"/>
    </source>
</evidence>
<accession>A0ABP9H0B9</accession>
<evidence type="ECO:0000259" key="11">
    <source>
        <dbReference type="PROSITE" id="PS50110"/>
    </source>
</evidence>
<dbReference type="SUPFAM" id="SSF47384">
    <property type="entry name" value="Homodimeric domain of signal transducing histidine kinase"/>
    <property type="match status" value="1"/>
</dbReference>
<keyword evidence="8" id="KW-1133">Transmembrane helix</keyword>
<dbReference type="Gene3D" id="1.10.10.60">
    <property type="entry name" value="Homeodomain-like"/>
    <property type="match status" value="1"/>
</dbReference>
<evidence type="ECO:0000256" key="7">
    <source>
        <dbReference type="PROSITE-ProRule" id="PRU00169"/>
    </source>
</evidence>
<organism evidence="12 13">
    <name type="scientific">Algibacter aquimarinus</name>
    <dbReference type="NCBI Taxonomy" id="1136748"/>
    <lineage>
        <taxon>Bacteria</taxon>
        <taxon>Pseudomonadati</taxon>
        <taxon>Bacteroidota</taxon>
        <taxon>Flavobacteriia</taxon>
        <taxon>Flavobacteriales</taxon>
        <taxon>Flavobacteriaceae</taxon>
        <taxon>Algibacter</taxon>
    </lineage>
</organism>
<dbReference type="Pfam" id="PF00512">
    <property type="entry name" value="HisKA"/>
    <property type="match status" value="1"/>
</dbReference>
<evidence type="ECO:0000256" key="3">
    <source>
        <dbReference type="ARBA" id="ARBA00022553"/>
    </source>
</evidence>
<dbReference type="Gene3D" id="2.130.10.10">
    <property type="entry name" value="YVTN repeat-like/Quinoprotein amine dehydrogenase"/>
    <property type="match status" value="2"/>
</dbReference>
<dbReference type="PANTHER" id="PTHR43547">
    <property type="entry name" value="TWO-COMPONENT HISTIDINE KINASE"/>
    <property type="match status" value="1"/>
</dbReference>
<keyword evidence="8" id="KW-0472">Membrane</keyword>
<dbReference type="PANTHER" id="PTHR43547:SF2">
    <property type="entry name" value="HYBRID SIGNAL TRANSDUCTION HISTIDINE KINASE C"/>
    <property type="match status" value="1"/>
</dbReference>
<feature type="transmembrane region" description="Helical" evidence="8">
    <location>
        <begin position="783"/>
        <end position="801"/>
    </location>
</feature>
<feature type="domain" description="Response regulatory" evidence="11">
    <location>
        <begin position="1105"/>
        <end position="1220"/>
    </location>
</feature>
<dbReference type="PROSITE" id="PS50109">
    <property type="entry name" value="HIS_KIN"/>
    <property type="match status" value="1"/>
</dbReference>
<gene>
    <name evidence="12" type="ORF">GCM10023315_02600</name>
</gene>
<dbReference type="InterPro" id="IPR001789">
    <property type="entry name" value="Sig_transdc_resp-reg_receiver"/>
</dbReference>
<keyword evidence="6" id="KW-0804">Transcription</keyword>
<dbReference type="RefSeq" id="WP_345163618.1">
    <property type="nucleotide sequence ID" value="NZ_BAABJK010000002.1"/>
</dbReference>
<dbReference type="EC" id="2.7.13.3" evidence="2"/>
<dbReference type="SUPFAM" id="SSF46689">
    <property type="entry name" value="Homeodomain-like"/>
    <property type="match status" value="1"/>
</dbReference>
<feature type="modified residue" description="4-aspartylphosphate" evidence="7">
    <location>
        <position position="1153"/>
    </location>
</feature>
<dbReference type="Pfam" id="PF12833">
    <property type="entry name" value="HTH_18"/>
    <property type="match status" value="1"/>
</dbReference>
<dbReference type="SMART" id="SM00342">
    <property type="entry name" value="HTH_ARAC"/>
    <property type="match status" value="1"/>
</dbReference>
<dbReference type="Pfam" id="PF07495">
    <property type="entry name" value="Y_Y_Y"/>
    <property type="match status" value="1"/>
</dbReference>
<feature type="domain" description="HTH araC/xylS-type" evidence="9">
    <location>
        <begin position="1252"/>
        <end position="1351"/>
    </location>
</feature>
<evidence type="ECO:0000256" key="1">
    <source>
        <dbReference type="ARBA" id="ARBA00000085"/>
    </source>
</evidence>
<dbReference type="PROSITE" id="PS01124">
    <property type="entry name" value="HTH_ARAC_FAMILY_2"/>
    <property type="match status" value="1"/>
</dbReference>
<dbReference type="InterPro" id="IPR036890">
    <property type="entry name" value="HATPase_C_sf"/>
</dbReference>
<dbReference type="InterPro" id="IPR003661">
    <property type="entry name" value="HisK_dim/P_dom"/>
</dbReference>